<dbReference type="Proteomes" id="UP000664731">
    <property type="component" value="Unassembled WGS sequence"/>
</dbReference>
<protein>
    <recommendedName>
        <fullName evidence="4">Phage head morphogenesis domain-containing protein</fullName>
    </recommendedName>
</protein>
<evidence type="ECO:0008006" key="4">
    <source>
        <dbReference type="Google" id="ProtNLM"/>
    </source>
</evidence>
<keyword evidence="3" id="KW-1185">Reference proteome</keyword>
<accession>A0A939GZY8</accession>
<gene>
    <name evidence="2" type="ORF">J1777_05960</name>
</gene>
<dbReference type="RefSeq" id="WP_207574902.1">
    <property type="nucleotide sequence ID" value="NZ_JAFNME010000009.1"/>
</dbReference>
<comment type="caution">
    <text evidence="2">The sequence shown here is derived from an EMBL/GenBank/DDBJ whole genome shotgun (WGS) entry which is preliminary data.</text>
</comment>
<proteinExistence type="predicted"/>
<feature type="region of interest" description="Disordered" evidence="1">
    <location>
        <begin position="305"/>
        <end position="327"/>
    </location>
</feature>
<evidence type="ECO:0000313" key="2">
    <source>
        <dbReference type="EMBL" id="MBO1249383.1"/>
    </source>
</evidence>
<evidence type="ECO:0000313" key="3">
    <source>
        <dbReference type="Proteomes" id="UP000664731"/>
    </source>
</evidence>
<evidence type="ECO:0000256" key="1">
    <source>
        <dbReference type="SAM" id="MobiDB-lite"/>
    </source>
</evidence>
<reference evidence="2" key="1">
    <citation type="submission" date="2021-03" db="EMBL/GenBank/DDBJ databases">
        <title>Comamonas denitrificans.</title>
        <authorList>
            <person name="Finster K."/>
        </authorList>
    </citation>
    <scope>NUCLEOTIDE SEQUENCE</scope>
    <source>
        <strain evidence="2">MM2021_4</strain>
    </source>
</reference>
<organism evidence="2 3">
    <name type="scientific">Comamonas denitrificans</name>
    <dbReference type="NCBI Taxonomy" id="117506"/>
    <lineage>
        <taxon>Bacteria</taxon>
        <taxon>Pseudomonadati</taxon>
        <taxon>Pseudomonadota</taxon>
        <taxon>Betaproteobacteria</taxon>
        <taxon>Burkholderiales</taxon>
        <taxon>Comamonadaceae</taxon>
        <taxon>Comamonas</taxon>
    </lineage>
</organism>
<name>A0A939GZY8_9BURK</name>
<dbReference type="AlphaFoldDB" id="A0A939GZY8"/>
<sequence>MGRKTDPLPQADKPDAAFEAEIARHLRERGRLLLAGQTGMLEILKTVRTEILATLAGLPPDWQQWHLARLLRQIEDVLAGATGKAGALFEGRMQDAWELGVATVDKPLATIGHAVELRLAQIDVRQLQQMKAFGMLRLKDVGQEAAGKIGRQLGLVTIGAQTPYQAIQAVQKLLATESPARATMIVQTEVARAFAVAGSDRLHQAAEIVPGLGKQWRRSGKIHSRWYHDIMDGQVVDADKSFKVPNPGGGITLMQCPHDPKAPPEQIIRCGCISLPWMKHWKVSTPGAKPFTELELKLDGRKAALDQAAKRAGRRQEGANRPPAATS</sequence>
<dbReference type="EMBL" id="JAFNME010000009">
    <property type="protein sequence ID" value="MBO1249383.1"/>
    <property type="molecule type" value="Genomic_DNA"/>
</dbReference>